<sequence>MATAAFFNQIKADLFGGKLAQPQVDTINALIAECKKRNVTDPRQIAYVLATAFHETGGRMQPVFENLNYSAQGLANTWPSRYAVVPKAKVKVPNALAKKLAHNPKAIANNCYANRMGNGDEASGDGWKYRGRDLCQTTGKDNYRRCGVHAGVDLVKYPDRIMEPAIAACNIVCGMRDGWFTGAKLNDFINAKGVDYEGSRKIINGTDKAAKIAEEAITFYNALT</sequence>
<keyword evidence="2" id="KW-1185">Reference proteome</keyword>
<keyword evidence="1" id="KW-0378">Hydrolase</keyword>
<dbReference type="Proteomes" id="UP000272117">
    <property type="component" value="Unassembled WGS sequence"/>
</dbReference>
<protein>
    <submittedName>
        <fullName evidence="1">Glycoside hydrolase family 19 protein</fullName>
    </submittedName>
</protein>
<comment type="caution">
    <text evidence="1">The sequence shown here is derived from an EMBL/GenBank/DDBJ whole genome shotgun (WGS) entry which is preliminary data.</text>
</comment>
<gene>
    <name evidence="1" type="ORF">EFB08_11535</name>
</gene>
<dbReference type="InterPro" id="IPR023346">
    <property type="entry name" value="Lysozyme-like_dom_sf"/>
</dbReference>
<organism evidence="1 2">
    <name type="scientific">Rufibacter latericius</name>
    <dbReference type="NCBI Taxonomy" id="2487040"/>
    <lineage>
        <taxon>Bacteria</taxon>
        <taxon>Pseudomonadati</taxon>
        <taxon>Bacteroidota</taxon>
        <taxon>Cytophagia</taxon>
        <taxon>Cytophagales</taxon>
        <taxon>Hymenobacteraceae</taxon>
        <taxon>Rufibacter</taxon>
    </lineage>
</organism>
<dbReference type="GO" id="GO:0016787">
    <property type="term" value="F:hydrolase activity"/>
    <property type="evidence" value="ECO:0007669"/>
    <property type="project" value="UniProtKB-KW"/>
</dbReference>
<dbReference type="PANTHER" id="PTHR34408">
    <property type="entry name" value="FAMILY PROTEIN, PUTATIVE-RELATED"/>
    <property type="match status" value="1"/>
</dbReference>
<dbReference type="InterPro" id="IPR052354">
    <property type="entry name" value="Cell_Wall_Dynamics_Protein"/>
</dbReference>
<dbReference type="EMBL" id="RJJD01000006">
    <property type="protein sequence ID" value="RNI26643.1"/>
    <property type="molecule type" value="Genomic_DNA"/>
</dbReference>
<dbReference type="RefSeq" id="WP_123127126.1">
    <property type="nucleotide sequence ID" value="NZ_RJJD01000006.1"/>
</dbReference>
<dbReference type="AlphaFoldDB" id="A0A3M9MP70"/>
<dbReference type="Gene3D" id="1.10.530.10">
    <property type="match status" value="1"/>
</dbReference>
<evidence type="ECO:0000313" key="1">
    <source>
        <dbReference type="EMBL" id="RNI26643.1"/>
    </source>
</evidence>
<name>A0A3M9MP70_9BACT</name>
<evidence type="ECO:0000313" key="2">
    <source>
        <dbReference type="Proteomes" id="UP000272117"/>
    </source>
</evidence>
<proteinExistence type="predicted"/>
<dbReference type="OrthoDB" id="3078754at2"/>
<accession>A0A3M9MP70</accession>
<dbReference type="SUPFAM" id="SSF53955">
    <property type="entry name" value="Lysozyme-like"/>
    <property type="match status" value="1"/>
</dbReference>
<reference evidence="1 2" key="1">
    <citation type="submission" date="2018-11" db="EMBL/GenBank/DDBJ databases">
        <title>Rufibacter latericius sp. nov., isolated from water in Baiyang Lake.</title>
        <authorList>
            <person name="Yang Y."/>
        </authorList>
    </citation>
    <scope>NUCLEOTIDE SEQUENCE [LARGE SCALE GENOMIC DNA]</scope>
    <source>
        <strain evidence="1 2">R-22-1c-1</strain>
    </source>
</reference>
<dbReference type="PANTHER" id="PTHR34408:SF1">
    <property type="entry name" value="GLYCOSYL HYDROLASE FAMILY 19 DOMAIN-CONTAINING PROTEIN HI_1415"/>
    <property type="match status" value="1"/>
</dbReference>